<dbReference type="EMBL" id="JAGKQQ010000001">
    <property type="protein sequence ID" value="MBP3958331.1"/>
    <property type="molecule type" value="Genomic_DNA"/>
</dbReference>
<evidence type="ECO:0000313" key="1">
    <source>
        <dbReference type="EMBL" id="MBP3958331.1"/>
    </source>
</evidence>
<protein>
    <submittedName>
        <fullName evidence="1">Uncharacterized protein</fullName>
    </submittedName>
</protein>
<accession>A0ABS5BX99</accession>
<sequence>MSQHDMVIDNASGATARADINAALQALASTSSGNSAPATPYSGQLWLDTNTPSTTLQTLAIYDGTDWITLGYVDVTNNKAFSLQGGVPGTAASAGTVDLSAVYSRAVDVTGTTTITAITLAEGDWRIVRFTGALTLTHGSSLVLPGAANITTVAGDFAVFQGYGSSVVRCVGYFPTLAPPSEGTYTVALTCGTSGTITVNTSNDTGSYERHGNMVTVRGTVAVSSVSSPAGQLRISLPFAAANLAEGGNAGAGICILDGTVSSNAGVNAAAVSEGNTYMTCYTNTATSLSSLLANQIQAGTTVIFSATYRAA</sequence>
<dbReference type="RefSeq" id="WP_210658211.1">
    <property type="nucleotide sequence ID" value="NZ_JAGKQQ010000001.1"/>
</dbReference>
<organism evidence="1 2">
    <name type="scientific">Gemmata palustris</name>
    <dbReference type="NCBI Taxonomy" id="2822762"/>
    <lineage>
        <taxon>Bacteria</taxon>
        <taxon>Pseudomonadati</taxon>
        <taxon>Planctomycetota</taxon>
        <taxon>Planctomycetia</taxon>
        <taxon>Gemmatales</taxon>
        <taxon>Gemmataceae</taxon>
        <taxon>Gemmata</taxon>
    </lineage>
</organism>
<dbReference type="Proteomes" id="UP000676565">
    <property type="component" value="Unassembled WGS sequence"/>
</dbReference>
<name>A0ABS5BX99_9BACT</name>
<keyword evidence="2" id="KW-1185">Reference proteome</keyword>
<evidence type="ECO:0000313" key="2">
    <source>
        <dbReference type="Proteomes" id="UP000676565"/>
    </source>
</evidence>
<gene>
    <name evidence="1" type="ORF">J8F10_24040</name>
</gene>
<proteinExistence type="predicted"/>
<comment type="caution">
    <text evidence="1">The sequence shown here is derived from an EMBL/GenBank/DDBJ whole genome shotgun (WGS) entry which is preliminary data.</text>
</comment>
<reference evidence="1 2" key="1">
    <citation type="submission" date="2021-04" db="EMBL/GenBank/DDBJ databases">
        <authorList>
            <person name="Ivanova A."/>
        </authorList>
    </citation>
    <scope>NUCLEOTIDE SEQUENCE [LARGE SCALE GENOMIC DNA]</scope>
    <source>
        <strain evidence="1 2">G18</strain>
    </source>
</reference>